<dbReference type="InterPro" id="IPR027417">
    <property type="entry name" value="P-loop_NTPase"/>
</dbReference>
<dbReference type="PRINTS" id="PR00449">
    <property type="entry name" value="RASTRNSFRMNG"/>
</dbReference>
<protein>
    <submittedName>
        <fullName evidence="8">RAS2 protein</fullName>
    </submittedName>
</protein>
<dbReference type="OrthoDB" id="5976022at2759"/>
<organism evidence="8 9">
    <name type="scientific">Purpureocillium takamizusanense</name>
    <dbReference type="NCBI Taxonomy" id="2060973"/>
    <lineage>
        <taxon>Eukaryota</taxon>
        <taxon>Fungi</taxon>
        <taxon>Dikarya</taxon>
        <taxon>Ascomycota</taxon>
        <taxon>Pezizomycotina</taxon>
        <taxon>Sordariomycetes</taxon>
        <taxon>Hypocreomycetidae</taxon>
        <taxon>Hypocreales</taxon>
        <taxon>Ophiocordycipitaceae</taxon>
        <taxon>Purpureocillium</taxon>
    </lineage>
</organism>
<dbReference type="Pfam" id="PF00071">
    <property type="entry name" value="Ras"/>
    <property type="match status" value="1"/>
</dbReference>
<evidence type="ECO:0000256" key="3">
    <source>
        <dbReference type="ARBA" id="ARBA00022481"/>
    </source>
</evidence>
<evidence type="ECO:0000256" key="7">
    <source>
        <dbReference type="ARBA" id="ARBA00023289"/>
    </source>
</evidence>
<dbReference type="FunFam" id="3.40.50.300:FF:000654">
    <property type="entry name" value="Small g-protein ras2"/>
    <property type="match status" value="1"/>
</dbReference>
<keyword evidence="5" id="KW-0342">GTP-binding</keyword>
<keyword evidence="9" id="KW-1185">Reference proteome</keyword>
<proteinExistence type="inferred from homology"/>
<keyword evidence="6" id="KW-0449">Lipoprotein</keyword>
<dbReference type="PROSITE" id="PS51419">
    <property type="entry name" value="RAB"/>
    <property type="match status" value="1"/>
</dbReference>
<dbReference type="Gene3D" id="3.40.50.300">
    <property type="entry name" value="P-loop containing nucleotide triphosphate hydrolases"/>
    <property type="match status" value="1"/>
</dbReference>
<dbReference type="InterPro" id="IPR020849">
    <property type="entry name" value="Small_GTPase_Ras-type"/>
</dbReference>
<evidence type="ECO:0000256" key="6">
    <source>
        <dbReference type="ARBA" id="ARBA00023288"/>
    </source>
</evidence>
<dbReference type="NCBIfam" id="TIGR00231">
    <property type="entry name" value="small_GTP"/>
    <property type="match status" value="1"/>
</dbReference>
<keyword evidence="7" id="KW-0636">Prenylation</keyword>
<reference evidence="8" key="1">
    <citation type="submission" date="2021-11" db="EMBL/GenBank/DDBJ databases">
        <title>Purpureocillium_takamizusanense_genome.</title>
        <authorList>
            <person name="Nguyen N.-H."/>
        </authorList>
    </citation>
    <scope>NUCLEOTIDE SEQUENCE</scope>
    <source>
        <strain evidence="8">PT3</strain>
    </source>
</reference>
<comment type="similarity">
    <text evidence="2">Belongs to the small GTPase superfamily. Ras family.</text>
</comment>
<dbReference type="SMART" id="SM00175">
    <property type="entry name" value="RAB"/>
    <property type="match status" value="1"/>
</dbReference>
<keyword evidence="3" id="KW-0488">Methylation</keyword>
<dbReference type="AlphaFoldDB" id="A0A9Q8QUA4"/>
<comment type="subcellular location">
    <subcellularLocation>
        <location evidence="1">Cell membrane</location>
        <topology evidence="1">Lipid-anchor</topology>
        <orientation evidence="1">Cytoplasmic side</orientation>
    </subcellularLocation>
</comment>
<dbReference type="GeneID" id="72072286"/>
<dbReference type="SMART" id="SM00176">
    <property type="entry name" value="RAN"/>
    <property type="match status" value="1"/>
</dbReference>
<dbReference type="GO" id="GO:0005525">
    <property type="term" value="F:GTP binding"/>
    <property type="evidence" value="ECO:0007669"/>
    <property type="project" value="UniProtKB-KW"/>
</dbReference>
<accession>A0A9Q8QUA4</accession>
<keyword evidence="4" id="KW-0547">Nucleotide-binding</keyword>
<evidence type="ECO:0000256" key="4">
    <source>
        <dbReference type="ARBA" id="ARBA00022741"/>
    </source>
</evidence>
<dbReference type="KEGG" id="ptkz:JDV02_010342"/>
<dbReference type="PANTHER" id="PTHR24070">
    <property type="entry name" value="RAS, DI-RAS, AND RHEB FAMILY MEMBERS OF SMALL GTPASE SUPERFAMILY"/>
    <property type="match status" value="1"/>
</dbReference>
<dbReference type="InterPro" id="IPR001806">
    <property type="entry name" value="Small_GTPase"/>
</dbReference>
<dbReference type="PROSITE" id="PS51420">
    <property type="entry name" value="RHO"/>
    <property type="match status" value="1"/>
</dbReference>
<dbReference type="SUPFAM" id="SSF52540">
    <property type="entry name" value="P-loop containing nucleoside triphosphate hydrolases"/>
    <property type="match status" value="1"/>
</dbReference>
<evidence type="ECO:0000256" key="5">
    <source>
        <dbReference type="ARBA" id="ARBA00023134"/>
    </source>
</evidence>
<dbReference type="GO" id="GO:0005886">
    <property type="term" value="C:plasma membrane"/>
    <property type="evidence" value="ECO:0007669"/>
    <property type="project" value="UniProtKB-SubCell"/>
</dbReference>
<dbReference type="Proteomes" id="UP000829364">
    <property type="component" value="Chromosome 12"/>
</dbReference>
<dbReference type="EMBL" id="CP086365">
    <property type="protein sequence ID" value="UNI24607.1"/>
    <property type="molecule type" value="Genomic_DNA"/>
</dbReference>
<dbReference type="GO" id="GO:0007165">
    <property type="term" value="P:signal transduction"/>
    <property type="evidence" value="ECO:0007669"/>
    <property type="project" value="InterPro"/>
</dbReference>
<dbReference type="PROSITE" id="PS51421">
    <property type="entry name" value="RAS"/>
    <property type="match status" value="1"/>
</dbReference>
<dbReference type="SMART" id="SM00173">
    <property type="entry name" value="RAS"/>
    <property type="match status" value="1"/>
</dbReference>
<name>A0A9Q8QUA4_9HYPO</name>
<evidence type="ECO:0000313" key="9">
    <source>
        <dbReference type="Proteomes" id="UP000829364"/>
    </source>
</evidence>
<dbReference type="GO" id="GO:0003924">
    <property type="term" value="F:GTPase activity"/>
    <property type="evidence" value="ECO:0007669"/>
    <property type="project" value="InterPro"/>
</dbReference>
<evidence type="ECO:0000313" key="8">
    <source>
        <dbReference type="EMBL" id="UNI24607.1"/>
    </source>
</evidence>
<dbReference type="SMART" id="SM00174">
    <property type="entry name" value="RHO"/>
    <property type="match status" value="1"/>
</dbReference>
<evidence type="ECO:0000256" key="1">
    <source>
        <dbReference type="ARBA" id="ARBA00004342"/>
    </source>
</evidence>
<dbReference type="RefSeq" id="XP_047848088.1">
    <property type="nucleotide sequence ID" value="XM_047992075.1"/>
</dbReference>
<dbReference type="InterPro" id="IPR005225">
    <property type="entry name" value="Small_GTP-bd"/>
</dbReference>
<evidence type="ECO:0000256" key="2">
    <source>
        <dbReference type="ARBA" id="ARBA00008344"/>
    </source>
</evidence>
<gene>
    <name evidence="8" type="primary">ras2_2</name>
    <name evidence="8" type="ORF">JDV02_010342</name>
</gene>
<sequence>MEIIRLAQSETLPAQNETGDVSVVTNEVDDRQQPGELQRPWASSDNCALYKLVVLGHPGSGKTAMVTQFCLNHFVETYDPTIEDSYRKQVVVDGQPCMIEVLDTAGHEEYTALRDQWIRDAEGFIIEYSISSRRAFKEVRRFHTQVMRVKGMQSAISSISRSEGLPEDLPPPVVLVGNKCDKITEREVSTKEGYDLAREMECEFVKCSAKNSINDEKTFYDVVRALRQQQRVATPRSWWLTRPGEKPESPPTTVFGGLVDRVKGAARRVFKD</sequence>